<sequence>MIEGVSLHSLKQISVPKGDLWHAFKMNDEGFVGFGEAYLTQIEPHQIKGWKRHNRYVLNIVVIVGAVKFVIYDDRQESITRGQFEEIILSPIYNYQRLTVAPGLWMAFAGAAESENSILMDLIPELHQPEESDRKELEEIKYNFNV</sequence>
<dbReference type="AlphaFoldDB" id="A0A174JF77"/>
<dbReference type="Proteomes" id="UP000095766">
    <property type="component" value="Unassembled WGS sequence"/>
</dbReference>
<proteinExistence type="predicted"/>
<evidence type="ECO:0000313" key="3">
    <source>
        <dbReference type="Proteomes" id="UP000095766"/>
    </source>
</evidence>
<dbReference type="InterPro" id="IPR014710">
    <property type="entry name" value="RmlC-like_jellyroll"/>
</dbReference>
<protein>
    <submittedName>
        <fullName evidence="2">dTDP-4-dehydrorhamnose 3,5-epimerase</fullName>
    </submittedName>
</protein>
<evidence type="ECO:0000313" key="1">
    <source>
        <dbReference type="EMBL" id="CUO98394.1"/>
    </source>
</evidence>
<name>A0A174JF77_BACUN</name>
<evidence type="ECO:0000313" key="2">
    <source>
        <dbReference type="EMBL" id="OUN55514.1"/>
    </source>
</evidence>
<gene>
    <name evidence="2" type="ORF">B5G17_07310</name>
    <name evidence="1" type="ORF">ERS852510_00581</name>
</gene>
<dbReference type="RefSeq" id="WP_057252530.1">
    <property type="nucleotide sequence ID" value="NZ_CAXTFW010000035.1"/>
</dbReference>
<organism evidence="1 3">
    <name type="scientific">Bacteroides uniformis</name>
    <dbReference type="NCBI Taxonomy" id="820"/>
    <lineage>
        <taxon>Bacteria</taxon>
        <taxon>Pseudomonadati</taxon>
        <taxon>Bacteroidota</taxon>
        <taxon>Bacteroidia</taxon>
        <taxon>Bacteroidales</taxon>
        <taxon>Bacteroidaceae</taxon>
        <taxon>Bacteroides</taxon>
    </lineage>
</organism>
<accession>A0A174JF77</accession>
<reference evidence="4" key="2">
    <citation type="submission" date="2017-04" db="EMBL/GenBank/DDBJ databases">
        <title>Function of individual gut microbiota members based on whole genome sequencing of pure cultures obtained from chicken caecum.</title>
        <authorList>
            <person name="Medvecky M."/>
            <person name="Cejkova D."/>
            <person name="Polansky O."/>
            <person name="Karasova D."/>
            <person name="Kubasova T."/>
            <person name="Cizek A."/>
            <person name="Rychlik I."/>
        </authorList>
    </citation>
    <scope>NUCLEOTIDE SEQUENCE [LARGE SCALE GENOMIC DNA]</scope>
    <source>
        <strain evidence="4">An67</strain>
    </source>
</reference>
<reference evidence="2" key="3">
    <citation type="journal article" date="2018" name="BMC Genomics">
        <title>Whole genome sequencing and function prediction of 133 gut anaerobes isolated from chicken caecum in pure cultures.</title>
        <authorList>
            <person name="Medvecky M."/>
            <person name="Cejkova D."/>
            <person name="Polansky O."/>
            <person name="Karasova D."/>
            <person name="Kubasova T."/>
            <person name="Cizek A."/>
            <person name="Rychlik I."/>
        </authorList>
    </citation>
    <scope>NUCLEOTIDE SEQUENCE</scope>
    <source>
        <strain evidence="2">An67</strain>
    </source>
</reference>
<dbReference type="Proteomes" id="UP000196329">
    <property type="component" value="Unassembled WGS sequence"/>
</dbReference>
<dbReference type="Gene3D" id="2.60.120.10">
    <property type="entry name" value="Jelly Rolls"/>
    <property type="match status" value="1"/>
</dbReference>
<reference evidence="1 3" key="1">
    <citation type="submission" date="2015-09" db="EMBL/GenBank/DDBJ databases">
        <authorList>
            <consortium name="Pathogen Informatics"/>
        </authorList>
    </citation>
    <scope>NUCLEOTIDE SEQUENCE [LARGE SCALE GENOMIC DNA]</scope>
    <source>
        <strain evidence="1 3">2789STDY5834898</strain>
    </source>
</reference>
<dbReference type="InterPro" id="IPR011051">
    <property type="entry name" value="RmlC_Cupin_sf"/>
</dbReference>
<evidence type="ECO:0000313" key="4">
    <source>
        <dbReference type="Proteomes" id="UP000196329"/>
    </source>
</evidence>
<dbReference type="EMBL" id="CZAO01000002">
    <property type="protein sequence ID" value="CUO98394.1"/>
    <property type="molecule type" value="Genomic_DNA"/>
</dbReference>
<dbReference type="SUPFAM" id="SSF51182">
    <property type="entry name" value="RmlC-like cupins"/>
    <property type="match status" value="1"/>
</dbReference>
<dbReference type="EMBL" id="NFHS01000003">
    <property type="protein sequence ID" value="OUN55514.1"/>
    <property type="molecule type" value="Genomic_DNA"/>
</dbReference>